<sequence>MGFLQKLSPLYEFLAHTAKNDFDIIFWQVSTALCCLRRRNSYQENVHPKCATTAIHPPIQLSAADLYMCKPVDFGLHMSQIIESSRMKARTMVVAAIQAASSLFKEAQNPDGFEEVLDYVTSQLSAQDFLLSADSVAVNSESQDQVDVSCSNCPGKNHGLNLNSINSFDKSNEKIPSELITNCIATMLMIQNCTKRQCPPSEVAKIIDSAMKSLRPLCSQNLPIYNEIQDCMGMIRNQILGLVPTTVEELAPL</sequence>
<dbReference type="GO" id="GO:0006351">
    <property type="term" value="P:DNA-templated transcription"/>
    <property type="evidence" value="ECO:0007669"/>
    <property type="project" value="InterPro"/>
</dbReference>
<dbReference type="GO" id="GO:0017053">
    <property type="term" value="C:transcription repressor complex"/>
    <property type="evidence" value="ECO:0007669"/>
    <property type="project" value="InterPro"/>
</dbReference>
<accession>A0AAN7KLX2</accession>
<keyword evidence="2" id="KW-1185">Reference proteome</keyword>
<dbReference type="GO" id="GO:0005654">
    <property type="term" value="C:nucleoplasm"/>
    <property type="evidence" value="ECO:0007669"/>
    <property type="project" value="TreeGrafter"/>
</dbReference>
<comment type="caution">
    <text evidence="1">The sequence shown here is derived from an EMBL/GenBank/DDBJ whole genome shotgun (WGS) entry which is preliminary data.</text>
</comment>
<protein>
    <submittedName>
        <fullName evidence="1">Uncharacterized protein</fullName>
    </submittedName>
</protein>
<dbReference type="AlphaFoldDB" id="A0AAN7KLX2"/>
<name>A0AAN7KLX2_TRANT</name>
<dbReference type="GO" id="GO:0003677">
    <property type="term" value="F:DNA binding"/>
    <property type="evidence" value="ECO:0007669"/>
    <property type="project" value="TreeGrafter"/>
</dbReference>
<evidence type="ECO:0000313" key="1">
    <source>
        <dbReference type="EMBL" id="KAK4767579.1"/>
    </source>
</evidence>
<dbReference type="PANTHER" id="PTHR21689">
    <property type="entry name" value="LIN-9"/>
    <property type="match status" value="1"/>
</dbReference>
<dbReference type="Proteomes" id="UP001346149">
    <property type="component" value="Unassembled WGS sequence"/>
</dbReference>
<dbReference type="EMBL" id="JAXQNO010000022">
    <property type="protein sequence ID" value="KAK4767579.1"/>
    <property type="molecule type" value="Genomic_DNA"/>
</dbReference>
<dbReference type="InterPro" id="IPR010561">
    <property type="entry name" value="LIN-9/ALY1"/>
</dbReference>
<gene>
    <name evidence="1" type="ORF">SAY86_015329</name>
</gene>
<organism evidence="1 2">
    <name type="scientific">Trapa natans</name>
    <name type="common">Water chestnut</name>
    <dbReference type="NCBI Taxonomy" id="22666"/>
    <lineage>
        <taxon>Eukaryota</taxon>
        <taxon>Viridiplantae</taxon>
        <taxon>Streptophyta</taxon>
        <taxon>Embryophyta</taxon>
        <taxon>Tracheophyta</taxon>
        <taxon>Spermatophyta</taxon>
        <taxon>Magnoliopsida</taxon>
        <taxon>eudicotyledons</taxon>
        <taxon>Gunneridae</taxon>
        <taxon>Pentapetalae</taxon>
        <taxon>rosids</taxon>
        <taxon>malvids</taxon>
        <taxon>Myrtales</taxon>
        <taxon>Lythraceae</taxon>
        <taxon>Trapa</taxon>
    </lineage>
</organism>
<proteinExistence type="predicted"/>
<dbReference type="GO" id="GO:0051726">
    <property type="term" value="P:regulation of cell cycle"/>
    <property type="evidence" value="ECO:0007669"/>
    <property type="project" value="TreeGrafter"/>
</dbReference>
<evidence type="ECO:0000313" key="2">
    <source>
        <dbReference type="Proteomes" id="UP001346149"/>
    </source>
</evidence>
<dbReference type="GO" id="GO:0006357">
    <property type="term" value="P:regulation of transcription by RNA polymerase II"/>
    <property type="evidence" value="ECO:0007669"/>
    <property type="project" value="TreeGrafter"/>
</dbReference>
<reference evidence="1 2" key="1">
    <citation type="journal article" date="2023" name="Hortic Res">
        <title>Pangenome of water caltrop reveals structural variations and asymmetric subgenome divergence after allopolyploidization.</title>
        <authorList>
            <person name="Zhang X."/>
            <person name="Chen Y."/>
            <person name="Wang L."/>
            <person name="Yuan Y."/>
            <person name="Fang M."/>
            <person name="Shi L."/>
            <person name="Lu R."/>
            <person name="Comes H.P."/>
            <person name="Ma Y."/>
            <person name="Chen Y."/>
            <person name="Huang G."/>
            <person name="Zhou Y."/>
            <person name="Zheng Z."/>
            <person name="Qiu Y."/>
        </authorList>
    </citation>
    <scope>NUCLEOTIDE SEQUENCE [LARGE SCALE GENOMIC DNA]</scope>
    <source>
        <strain evidence="1">F231</strain>
    </source>
</reference>
<dbReference type="PANTHER" id="PTHR21689:SF2">
    <property type="entry name" value="PROTEIN LIN-9 HOMOLOG"/>
    <property type="match status" value="1"/>
</dbReference>